<comment type="caution">
    <text evidence="2">The sequence shown here is derived from an EMBL/GenBank/DDBJ whole genome shotgun (WGS) entry which is preliminary data.</text>
</comment>
<sequence>MVEMLLEGLVNAGVDSVDQRLHARRTARFAEKAGLRYDAAVQAPHMARTFGEIGAGPLRNVVSGQVGGGHAIAWEREVKVPLGEDHVQYANLHPGGAFVAVPLRRPRPAVVVRQWVPVITSDECGWLPGATRVHLEDSTAERLFRVSAVDHAVARHLVDERGLLAKPRRSWAVLGGWAVSFGDRIRRRGKRGLHAEVAFLRALADRSDRM</sequence>
<name>A0ABT7YXC7_9ACTN</name>
<reference evidence="2" key="1">
    <citation type="submission" date="2023-06" db="EMBL/GenBank/DDBJ databases">
        <title>Gycomyces niveus sp.nov., a novel actinomycete isolated from soil in Shouguang.</title>
        <authorList>
            <person name="Yang X."/>
            <person name="Zhao J."/>
        </authorList>
    </citation>
    <scope>NUCLEOTIDE SEQUENCE</scope>
    <source>
        <strain evidence="2">NEAU C2</strain>
    </source>
</reference>
<evidence type="ECO:0000313" key="2">
    <source>
        <dbReference type="EMBL" id="MDN3243309.1"/>
    </source>
</evidence>
<keyword evidence="3" id="KW-1185">Reference proteome</keyword>
<gene>
    <name evidence="1" type="ORF">QWI33_16285</name>
    <name evidence="2" type="ORF">QWI33_26575</name>
</gene>
<evidence type="ECO:0000313" key="1">
    <source>
        <dbReference type="EMBL" id="MDN3241286.1"/>
    </source>
</evidence>
<protein>
    <submittedName>
        <fullName evidence="2">Uncharacterized protein</fullName>
    </submittedName>
</protein>
<dbReference type="RefSeq" id="WP_289958196.1">
    <property type="nucleotide sequence ID" value="NZ_JAUEMJ010000004.1"/>
</dbReference>
<organism evidence="2 3">
    <name type="scientific">Glycomyces tritici</name>
    <dbReference type="NCBI Taxonomy" id="2665176"/>
    <lineage>
        <taxon>Bacteria</taxon>
        <taxon>Bacillati</taxon>
        <taxon>Actinomycetota</taxon>
        <taxon>Actinomycetes</taxon>
        <taxon>Glycomycetales</taxon>
        <taxon>Glycomycetaceae</taxon>
        <taxon>Glycomyces</taxon>
    </lineage>
</organism>
<dbReference type="Proteomes" id="UP001171902">
    <property type="component" value="Unassembled WGS sequence"/>
</dbReference>
<dbReference type="EMBL" id="JAUEMJ010000004">
    <property type="protein sequence ID" value="MDN3241286.1"/>
    <property type="molecule type" value="Genomic_DNA"/>
</dbReference>
<proteinExistence type="predicted"/>
<accession>A0ABT7YXC7</accession>
<evidence type="ECO:0000313" key="3">
    <source>
        <dbReference type="Proteomes" id="UP001171902"/>
    </source>
</evidence>
<dbReference type="EMBL" id="JAUEMJ010000012">
    <property type="protein sequence ID" value="MDN3243309.1"/>
    <property type="molecule type" value="Genomic_DNA"/>
</dbReference>